<protein>
    <submittedName>
        <fullName evidence="2">Diacylglycerol kinase family enzyme</fullName>
    </submittedName>
</protein>
<dbReference type="InterPro" id="IPR016064">
    <property type="entry name" value="NAD/diacylglycerol_kinase_sf"/>
</dbReference>
<evidence type="ECO:0000259" key="1">
    <source>
        <dbReference type="PROSITE" id="PS50146"/>
    </source>
</evidence>
<dbReference type="SMART" id="SM00046">
    <property type="entry name" value="DAGKc"/>
    <property type="match status" value="1"/>
</dbReference>
<dbReference type="PROSITE" id="PS50146">
    <property type="entry name" value="DAGK"/>
    <property type="match status" value="1"/>
</dbReference>
<dbReference type="SUPFAM" id="SSF111331">
    <property type="entry name" value="NAD kinase/diacylglycerol kinase-like"/>
    <property type="match status" value="1"/>
</dbReference>
<evidence type="ECO:0000313" key="3">
    <source>
        <dbReference type="Proteomes" id="UP001262410"/>
    </source>
</evidence>
<dbReference type="InterPro" id="IPR045540">
    <property type="entry name" value="YegS/DAGK_C"/>
</dbReference>
<organism evidence="2 3">
    <name type="scientific">Inquilinus ginsengisoli</name>
    <dbReference type="NCBI Taxonomy" id="363840"/>
    <lineage>
        <taxon>Bacteria</taxon>
        <taxon>Pseudomonadati</taxon>
        <taxon>Pseudomonadota</taxon>
        <taxon>Alphaproteobacteria</taxon>
        <taxon>Rhodospirillales</taxon>
        <taxon>Rhodospirillaceae</taxon>
        <taxon>Inquilinus</taxon>
    </lineage>
</organism>
<dbReference type="RefSeq" id="WP_309802111.1">
    <property type="nucleotide sequence ID" value="NZ_JAVDPW010000021.1"/>
</dbReference>
<comment type="caution">
    <text evidence="2">The sequence shown here is derived from an EMBL/GenBank/DDBJ whole genome shotgun (WGS) entry which is preliminary data.</text>
</comment>
<dbReference type="EMBL" id="JAVDPW010000021">
    <property type="protein sequence ID" value="MDR6294540.1"/>
    <property type="molecule type" value="Genomic_DNA"/>
</dbReference>
<dbReference type="Pfam" id="PF19279">
    <property type="entry name" value="YegS_C"/>
    <property type="match status" value="1"/>
</dbReference>
<proteinExistence type="predicted"/>
<accession>A0ABU1K3Z6</accession>
<name>A0ABU1K3Z6_9PROT</name>
<keyword evidence="2" id="KW-0808">Transferase</keyword>
<keyword evidence="3" id="KW-1185">Reference proteome</keyword>
<dbReference type="Proteomes" id="UP001262410">
    <property type="component" value="Unassembled WGS sequence"/>
</dbReference>
<keyword evidence="2" id="KW-0418">Kinase</keyword>
<dbReference type="InterPro" id="IPR017438">
    <property type="entry name" value="ATP-NAD_kinase_N"/>
</dbReference>
<feature type="domain" description="DAGKc" evidence="1">
    <location>
        <begin position="1"/>
        <end position="121"/>
    </location>
</feature>
<reference evidence="2 3" key="1">
    <citation type="submission" date="2023-07" db="EMBL/GenBank/DDBJ databases">
        <title>Sorghum-associated microbial communities from plants grown in Nebraska, USA.</title>
        <authorList>
            <person name="Schachtman D."/>
        </authorList>
    </citation>
    <scope>NUCLEOTIDE SEQUENCE [LARGE SCALE GENOMIC DNA]</scope>
    <source>
        <strain evidence="2 3">584</strain>
    </source>
</reference>
<gene>
    <name evidence="2" type="ORF">E9232_007094</name>
</gene>
<evidence type="ECO:0000313" key="2">
    <source>
        <dbReference type="EMBL" id="MDR6294540.1"/>
    </source>
</evidence>
<sequence length="288" mass="30696">MDVSLFHNPKAGDGDWSPGRLIRLLEMSGFAPAHYSTQTKKIEQALESPHKLVVIAGGDGAVAEIVLALHGRPHTIAILPTGGSNNIARSLGLLDTPHHLVAGLADARKAKLHIGLVKGPEWARNFVEAVGAGPFPTAIRQSVGAKEHGTDLTEGRRADLAAIVADSSPVGCSVTIDGRRLRQPALMLEIMNIPMIGPNLRLAPEADGEDASLVVAYLPVAKRRAMLAWLKDPESSPSPLRRIKAQRVEIHPHGEPLHIDDALIEGGEATLIVSLEPKPLTVLIPRDA</sequence>
<dbReference type="Gene3D" id="3.40.50.10330">
    <property type="entry name" value="Probable inorganic polyphosphate/atp-NAD kinase, domain 1"/>
    <property type="match status" value="1"/>
</dbReference>
<dbReference type="Pfam" id="PF00781">
    <property type="entry name" value="DAGK_cat"/>
    <property type="match status" value="1"/>
</dbReference>
<dbReference type="Gene3D" id="2.60.200.40">
    <property type="match status" value="1"/>
</dbReference>
<dbReference type="GO" id="GO:0016301">
    <property type="term" value="F:kinase activity"/>
    <property type="evidence" value="ECO:0007669"/>
    <property type="project" value="UniProtKB-KW"/>
</dbReference>
<dbReference type="InterPro" id="IPR001206">
    <property type="entry name" value="Diacylglycerol_kinase_cat_dom"/>
</dbReference>